<organism evidence="2 3">
    <name type="scientific">Nitrospirillum amazonense</name>
    <dbReference type="NCBI Taxonomy" id="28077"/>
    <lineage>
        <taxon>Bacteria</taxon>
        <taxon>Pseudomonadati</taxon>
        <taxon>Pseudomonadota</taxon>
        <taxon>Alphaproteobacteria</taxon>
        <taxon>Rhodospirillales</taxon>
        <taxon>Azospirillaceae</taxon>
        <taxon>Nitrospirillum</taxon>
    </lineage>
</organism>
<protein>
    <submittedName>
        <fullName evidence="2">Sulfotransferase family protein</fullName>
    </submittedName>
</protein>
<comment type="caution">
    <text evidence="2">The sequence shown here is derived from an EMBL/GenBank/DDBJ whole genome shotgun (WGS) entry which is preliminary data.</text>
</comment>
<reference evidence="2 3" key="1">
    <citation type="submission" date="2019-06" db="EMBL/GenBank/DDBJ databases">
        <title>Genomic Encyclopedia of Type Strains, Phase IV (KMG-V): Genome sequencing to study the core and pangenomes of soil and plant-associated prokaryotes.</title>
        <authorList>
            <person name="Whitman W."/>
        </authorList>
    </citation>
    <scope>NUCLEOTIDE SEQUENCE [LARGE SCALE GENOMIC DNA]</scope>
    <source>
        <strain evidence="2 3">BR 12005</strain>
    </source>
</reference>
<dbReference type="PANTHER" id="PTHR10605:SF56">
    <property type="entry name" value="BIFUNCTIONAL HEPARAN SULFATE N-DEACETYLASE_N-SULFOTRANSFERASE"/>
    <property type="match status" value="1"/>
</dbReference>
<proteinExistence type="predicted"/>
<dbReference type="PANTHER" id="PTHR10605">
    <property type="entry name" value="HEPARAN SULFATE SULFOTRANSFERASE"/>
    <property type="match status" value="1"/>
</dbReference>
<dbReference type="InterPro" id="IPR037359">
    <property type="entry name" value="NST/OST"/>
</dbReference>
<accession>A0A560JIA4</accession>
<gene>
    <name evidence="2" type="ORF">FBZ87_107266</name>
</gene>
<dbReference type="GO" id="GO:0008146">
    <property type="term" value="F:sulfotransferase activity"/>
    <property type="evidence" value="ECO:0007669"/>
    <property type="project" value="InterPro"/>
</dbReference>
<dbReference type="EMBL" id="VITV01000007">
    <property type="protein sequence ID" value="TWB70882.1"/>
    <property type="molecule type" value="Genomic_DNA"/>
</dbReference>
<evidence type="ECO:0000313" key="3">
    <source>
        <dbReference type="Proteomes" id="UP000320516"/>
    </source>
</evidence>
<dbReference type="Gene3D" id="3.40.50.300">
    <property type="entry name" value="P-loop containing nucleotide triphosphate hydrolases"/>
    <property type="match status" value="1"/>
</dbReference>
<name>A0A560JIA4_9PROT</name>
<evidence type="ECO:0000313" key="2">
    <source>
        <dbReference type="EMBL" id="TWB70882.1"/>
    </source>
</evidence>
<keyword evidence="1 2" id="KW-0808">Transferase</keyword>
<dbReference type="Proteomes" id="UP000320516">
    <property type="component" value="Unassembled WGS sequence"/>
</dbReference>
<dbReference type="Pfam" id="PF13469">
    <property type="entry name" value="Sulfotransfer_3"/>
    <property type="match status" value="1"/>
</dbReference>
<sequence>MDQFGPRQPGIRKGEITPAYSFIATDVIRELHGLCPDLRLFYVLRNPVERAWSAARMAVLRAEMTLEEASEQWFLDHFRSAGSRRRGAYAEAIGRWRSAFPAEQLLIVFFDDLRERPREFLSRLCDHIGVDGRAYDATSDEALQRAVFRGPEAPLPPRLRRDLINLYRAPVEELGHVLGVDLSHWLAEPVT</sequence>
<dbReference type="AlphaFoldDB" id="A0A560JIA4"/>
<dbReference type="InterPro" id="IPR027417">
    <property type="entry name" value="P-loop_NTPase"/>
</dbReference>
<dbReference type="SUPFAM" id="SSF52540">
    <property type="entry name" value="P-loop containing nucleoside triphosphate hydrolases"/>
    <property type="match status" value="1"/>
</dbReference>
<evidence type="ECO:0000256" key="1">
    <source>
        <dbReference type="ARBA" id="ARBA00022679"/>
    </source>
</evidence>